<dbReference type="PROSITE" id="PS00041">
    <property type="entry name" value="HTH_ARAC_FAMILY_1"/>
    <property type="match status" value="1"/>
</dbReference>
<keyword evidence="1" id="KW-0805">Transcription regulation</keyword>
<evidence type="ECO:0000313" key="5">
    <source>
        <dbReference type="Proteomes" id="UP000275368"/>
    </source>
</evidence>
<accession>A0A3G9IY85</accession>
<dbReference type="InterPro" id="IPR009057">
    <property type="entry name" value="Homeodomain-like_sf"/>
</dbReference>
<dbReference type="RefSeq" id="WP_164522996.1">
    <property type="nucleotide sequence ID" value="NZ_AP019308.1"/>
</dbReference>
<dbReference type="AlphaFoldDB" id="A0A3G9IY85"/>
<evidence type="ECO:0000256" key="1">
    <source>
        <dbReference type="ARBA" id="ARBA00023015"/>
    </source>
</evidence>
<evidence type="ECO:0000256" key="2">
    <source>
        <dbReference type="ARBA" id="ARBA00023125"/>
    </source>
</evidence>
<dbReference type="PANTHER" id="PTHR47893">
    <property type="entry name" value="REGULATORY PROTEIN PCHR"/>
    <property type="match status" value="1"/>
</dbReference>
<sequence>MNDSIHDDFHNNYPRYLNILNVPDDLAIDQIEIPELIGSGAIKRTKLRPGMELVIADCRLHQKQTLHFQSDVPMIELSFWLKGNNDVNLSGKPLHIRDNHCQLAFMQHLDAEMYCTANEPILACEIRLAESVFIDLVETLGGDTRLDIKQIVAAEPVRIFQQAIQPSEQLLVRQLLNCPFEPPLRKMYIEGKALELLAIYLQKCLFDTDDSIPRNGKGLRRTDLDKICAAADMLVARMDQPPSLLELSRMAGISDFKLKTGFRELYGTTVFGYLRDKRMEQALFLLETEGISVYEAAIATGYSNPSHFASVFREKYGFNPGQWGK</sequence>
<dbReference type="Pfam" id="PF12833">
    <property type="entry name" value="HTH_18"/>
    <property type="match status" value="1"/>
</dbReference>
<reference evidence="4 5" key="1">
    <citation type="submission" date="2018-11" db="EMBL/GenBank/DDBJ databases">
        <title>Complete genome sequence of Paenibacillus baekrokdamisoli strain KCTC 33723.</title>
        <authorList>
            <person name="Kang S.W."/>
            <person name="Lee K.C."/>
            <person name="Kim K.K."/>
            <person name="Kim J.S."/>
            <person name="Kim D.S."/>
            <person name="Ko S.H."/>
            <person name="Yang S.H."/>
            <person name="Lee J.S."/>
        </authorList>
    </citation>
    <scope>NUCLEOTIDE SEQUENCE [LARGE SCALE GENOMIC DNA]</scope>
    <source>
        <strain evidence="4 5">KCTC 33723</strain>
    </source>
</reference>
<dbReference type="GO" id="GO:0003700">
    <property type="term" value="F:DNA-binding transcription factor activity"/>
    <property type="evidence" value="ECO:0007669"/>
    <property type="project" value="InterPro"/>
</dbReference>
<keyword evidence="3" id="KW-0804">Transcription</keyword>
<protein>
    <submittedName>
        <fullName evidence="4">AraC family transcriptional regulator</fullName>
    </submittedName>
</protein>
<organism evidence="4 5">
    <name type="scientific">Paenibacillus baekrokdamisoli</name>
    <dbReference type="NCBI Taxonomy" id="1712516"/>
    <lineage>
        <taxon>Bacteria</taxon>
        <taxon>Bacillati</taxon>
        <taxon>Bacillota</taxon>
        <taxon>Bacilli</taxon>
        <taxon>Bacillales</taxon>
        <taxon>Paenibacillaceae</taxon>
        <taxon>Paenibacillus</taxon>
    </lineage>
</organism>
<keyword evidence="5" id="KW-1185">Reference proteome</keyword>
<dbReference type="InterPro" id="IPR018060">
    <property type="entry name" value="HTH_AraC"/>
</dbReference>
<dbReference type="InterPro" id="IPR053142">
    <property type="entry name" value="PchR_regulatory_protein"/>
</dbReference>
<dbReference type="EMBL" id="AP019308">
    <property type="protein sequence ID" value="BBH23840.1"/>
    <property type="molecule type" value="Genomic_DNA"/>
</dbReference>
<dbReference type="PANTHER" id="PTHR47893:SF1">
    <property type="entry name" value="REGULATORY PROTEIN PCHR"/>
    <property type="match status" value="1"/>
</dbReference>
<dbReference type="SUPFAM" id="SSF46689">
    <property type="entry name" value="Homeodomain-like"/>
    <property type="match status" value="1"/>
</dbReference>
<name>A0A3G9IY85_9BACL</name>
<dbReference type="PROSITE" id="PS01124">
    <property type="entry name" value="HTH_ARAC_FAMILY_2"/>
    <property type="match status" value="1"/>
</dbReference>
<keyword evidence="2" id="KW-0238">DNA-binding</keyword>
<dbReference type="SMART" id="SM00342">
    <property type="entry name" value="HTH_ARAC"/>
    <property type="match status" value="1"/>
</dbReference>
<gene>
    <name evidence="4" type="ORF">Back11_51850</name>
</gene>
<dbReference type="Gene3D" id="1.10.10.60">
    <property type="entry name" value="Homeodomain-like"/>
    <property type="match status" value="1"/>
</dbReference>
<proteinExistence type="predicted"/>
<dbReference type="GO" id="GO:0043565">
    <property type="term" value="F:sequence-specific DNA binding"/>
    <property type="evidence" value="ECO:0007669"/>
    <property type="project" value="InterPro"/>
</dbReference>
<dbReference type="InterPro" id="IPR018062">
    <property type="entry name" value="HTH_AraC-typ_CS"/>
</dbReference>
<dbReference type="Proteomes" id="UP000275368">
    <property type="component" value="Chromosome"/>
</dbReference>
<dbReference type="KEGG" id="pbk:Back11_51850"/>
<evidence type="ECO:0000313" key="4">
    <source>
        <dbReference type="EMBL" id="BBH23840.1"/>
    </source>
</evidence>
<evidence type="ECO:0000256" key="3">
    <source>
        <dbReference type="ARBA" id="ARBA00023163"/>
    </source>
</evidence>